<gene>
    <name evidence="1" type="ORF">QFC22_000208</name>
</gene>
<evidence type="ECO:0000313" key="2">
    <source>
        <dbReference type="Proteomes" id="UP001243375"/>
    </source>
</evidence>
<name>A0ACC2XNP8_9TREE</name>
<protein>
    <submittedName>
        <fullName evidence="1">Uncharacterized protein</fullName>
    </submittedName>
</protein>
<dbReference type="EMBL" id="JASBWU010000001">
    <property type="protein sequence ID" value="KAJ9125253.1"/>
    <property type="molecule type" value="Genomic_DNA"/>
</dbReference>
<reference evidence="1" key="1">
    <citation type="submission" date="2023-04" db="EMBL/GenBank/DDBJ databases">
        <title>Draft Genome sequencing of Naganishia species isolated from polar environments using Oxford Nanopore Technology.</title>
        <authorList>
            <person name="Leo P."/>
            <person name="Venkateswaran K."/>
        </authorList>
    </citation>
    <scope>NUCLEOTIDE SEQUENCE</scope>
    <source>
        <strain evidence="1">MNA-CCFEE 5425</strain>
    </source>
</reference>
<dbReference type="Proteomes" id="UP001243375">
    <property type="component" value="Unassembled WGS sequence"/>
</dbReference>
<evidence type="ECO:0000313" key="1">
    <source>
        <dbReference type="EMBL" id="KAJ9125253.1"/>
    </source>
</evidence>
<sequence length="112" mass="12243">MASPYPVIISAEVHCGPQQQLALACILKEVFGSALVTAPIAINQGLREHDLPSPEQLKYKILFKRRLSRVGEGLSGKRLLALRPSIPMEAKSGKIQDSLRSEKALNLGERQA</sequence>
<proteinExistence type="predicted"/>
<accession>A0ACC2XNP8</accession>
<organism evidence="1 2">
    <name type="scientific">Naganishia vaughanmartiniae</name>
    <dbReference type="NCBI Taxonomy" id="1424756"/>
    <lineage>
        <taxon>Eukaryota</taxon>
        <taxon>Fungi</taxon>
        <taxon>Dikarya</taxon>
        <taxon>Basidiomycota</taxon>
        <taxon>Agaricomycotina</taxon>
        <taxon>Tremellomycetes</taxon>
        <taxon>Filobasidiales</taxon>
        <taxon>Filobasidiaceae</taxon>
        <taxon>Naganishia</taxon>
    </lineage>
</organism>
<keyword evidence="2" id="KW-1185">Reference proteome</keyword>
<comment type="caution">
    <text evidence="1">The sequence shown here is derived from an EMBL/GenBank/DDBJ whole genome shotgun (WGS) entry which is preliminary data.</text>
</comment>